<dbReference type="OrthoDB" id="3686891at2759"/>
<dbReference type="EMBL" id="JAGMWT010000004">
    <property type="protein sequence ID" value="KAH7130141.1"/>
    <property type="molecule type" value="Genomic_DNA"/>
</dbReference>
<dbReference type="Proteomes" id="UP000700596">
    <property type="component" value="Unassembled WGS sequence"/>
</dbReference>
<feature type="compositionally biased region" description="Polar residues" evidence="1">
    <location>
        <begin position="139"/>
        <end position="175"/>
    </location>
</feature>
<name>A0A9P9IRU4_9PLEO</name>
<reference evidence="2" key="1">
    <citation type="journal article" date="2021" name="Nat. Commun.">
        <title>Genetic determinants of endophytism in the Arabidopsis root mycobiome.</title>
        <authorList>
            <person name="Mesny F."/>
            <person name="Miyauchi S."/>
            <person name="Thiergart T."/>
            <person name="Pickel B."/>
            <person name="Atanasova L."/>
            <person name="Karlsson M."/>
            <person name="Huettel B."/>
            <person name="Barry K.W."/>
            <person name="Haridas S."/>
            <person name="Chen C."/>
            <person name="Bauer D."/>
            <person name="Andreopoulos W."/>
            <person name="Pangilinan J."/>
            <person name="LaButti K."/>
            <person name="Riley R."/>
            <person name="Lipzen A."/>
            <person name="Clum A."/>
            <person name="Drula E."/>
            <person name="Henrissat B."/>
            <person name="Kohler A."/>
            <person name="Grigoriev I.V."/>
            <person name="Martin F.M."/>
            <person name="Hacquard S."/>
        </authorList>
    </citation>
    <scope>NUCLEOTIDE SEQUENCE</scope>
    <source>
        <strain evidence="2">MPI-CAGE-CH-0243</strain>
    </source>
</reference>
<organism evidence="2 3">
    <name type="scientific">Dendryphion nanum</name>
    <dbReference type="NCBI Taxonomy" id="256645"/>
    <lineage>
        <taxon>Eukaryota</taxon>
        <taxon>Fungi</taxon>
        <taxon>Dikarya</taxon>
        <taxon>Ascomycota</taxon>
        <taxon>Pezizomycotina</taxon>
        <taxon>Dothideomycetes</taxon>
        <taxon>Pleosporomycetidae</taxon>
        <taxon>Pleosporales</taxon>
        <taxon>Torulaceae</taxon>
        <taxon>Dendryphion</taxon>
    </lineage>
</organism>
<gene>
    <name evidence="2" type="ORF">B0J11DRAFT_602362</name>
</gene>
<sequence>MTPPLEPGVPLPIPVDSYLLDQDEQNSESLSERFLSPAFLLDYSHSQADCQVSPNVSRRHHLYGGVANGGTEYPIPNVGTDSQRKLAHDPRYTSPHMSYRNTRLNTIRYGFEQRDRGLHADALEHSRGLMSVPLRPLSEYNSRTPTNTNNKISMQQENNSSPTPDPRSSISSPYSTFGGGFRSSEQACEYRRRATKFNRKPYRAPDSDTTIPEIESNRDLHVRRIYEAMINGDLAQDNPNSIAMRRWVQNPYYPSQLVEAYAHKVFDCLMSQAREGFRGWHHNDYASDDRKGGEGEDKNLDCAERLDSIVRSLQQEKTICEDVMNSACQIRMFVNAPRAYAARKSANRVGNSKRKKATDFPASRPMKRTRLNARSISSNLLQATPELPTTVLQSHPRQFLPLHLLAPKPNLSAVDMNGHQLVDEKARLMSPPLPYSYDVPPSLDSLPPQGFTSFMSSTPHSHHSNTLPLTPDDILNSAANSSLSAAWDTNPNAGASQCTFFPETHSSEPYYWDHINPPPSHTDPNLIFDFEPDLANGLPTFPIGTKESDEGNYGGDFQTFWDSQHGVQSFPSQGLNEGAGHS</sequence>
<feature type="region of interest" description="Disordered" evidence="1">
    <location>
        <begin position="134"/>
        <end position="182"/>
    </location>
</feature>
<accession>A0A9P9IRU4</accession>
<comment type="caution">
    <text evidence="2">The sequence shown here is derived from an EMBL/GenBank/DDBJ whole genome shotgun (WGS) entry which is preliminary data.</text>
</comment>
<evidence type="ECO:0000313" key="3">
    <source>
        <dbReference type="Proteomes" id="UP000700596"/>
    </source>
</evidence>
<dbReference type="AlphaFoldDB" id="A0A9P9IRU4"/>
<proteinExistence type="predicted"/>
<evidence type="ECO:0000313" key="2">
    <source>
        <dbReference type="EMBL" id="KAH7130141.1"/>
    </source>
</evidence>
<evidence type="ECO:0000256" key="1">
    <source>
        <dbReference type="SAM" id="MobiDB-lite"/>
    </source>
</evidence>
<keyword evidence="3" id="KW-1185">Reference proteome</keyword>
<protein>
    <submittedName>
        <fullName evidence="2">Uncharacterized protein</fullName>
    </submittedName>
</protein>